<dbReference type="EMBL" id="JACBZM010000002">
    <property type="protein sequence ID" value="NYI47846.1"/>
    <property type="molecule type" value="Genomic_DNA"/>
</dbReference>
<accession>A0A7Y9ZQE4</accession>
<gene>
    <name evidence="1" type="ORF">BJ993_004992</name>
</gene>
<comment type="caution">
    <text evidence="1">The sequence shown here is derived from an EMBL/GenBank/DDBJ whole genome shotgun (WGS) entry which is preliminary data.</text>
</comment>
<dbReference type="Proteomes" id="UP000562045">
    <property type="component" value="Unassembled WGS sequence"/>
</dbReference>
<dbReference type="AlphaFoldDB" id="A0A7Y9ZQE4"/>
<organism evidence="1 2">
    <name type="scientific">Nocardioides aromaticivorans</name>
    <dbReference type="NCBI Taxonomy" id="200618"/>
    <lineage>
        <taxon>Bacteria</taxon>
        <taxon>Bacillati</taxon>
        <taxon>Actinomycetota</taxon>
        <taxon>Actinomycetes</taxon>
        <taxon>Propionibacteriales</taxon>
        <taxon>Nocardioidaceae</taxon>
        <taxon>Nocardioides</taxon>
    </lineage>
</organism>
<proteinExistence type="predicted"/>
<reference evidence="1 2" key="1">
    <citation type="submission" date="2020-07" db="EMBL/GenBank/DDBJ databases">
        <title>Sequencing the genomes of 1000 actinobacteria strains.</title>
        <authorList>
            <person name="Klenk H.-P."/>
        </authorList>
    </citation>
    <scope>NUCLEOTIDE SEQUENCE [LARGE SCALE GENOMIC DNA]</scope>
    <source>
        <strain evidence="1 2">DSM 15131</strain>
    </source>
</reference>
<sequence length="101" mass="10786">MCYRETAHYVVLCDRCGLAAPEGTGWWTPSIADQAALEAGWEMTATEHLCPTCLIAGVTDEAGGGAAERPALPPPGGVQRRPDVCWSWPASAAARSWEESR</sequence>
<protein>
    <submittedName>
        <fullName evidence="1">Uncharacterized protein</fullName>
    </submittedName>
</protein>
<evidence type="ECO:0000313" key="2">
    <source>
        <dbReference type="Proteomes" id="UP000562045"/>
    </source>
</evidence>
<evidence type="ECO:0000313" key="1">
    <source>
        <dbReference type="EMBL" id="NYI47846.1"/>
    </source>
</evidence>
<name>A0A7Y9ZQE4_9ACTN</name>